<keyword evidence="4" id="KW-0539">Nucleus</keyword>
<dbReference type="EMBL" id="JAUTXT010000003">
    <property type="protein sequence ID" value="KAK3678782.1"/>
    <property type="molecule type" value="Genomic_DNA"/>
</dbReference>
<evidence type="ECO:0000256" key="4">
    <source>
        <dbReference type="ARBA" id="ARBA00023242"/>
    </source>
</evidence>
<dbReference type="GO" id="GO:0031048">
    <property type="term" value="P:regulatory ncRNA-mediated heterochromatin formation"/>
    <property type="evidence" value="ECO:0007669"/>
    <property type="project" value="TreeGrafter"/>
</dbReference>
<evidence type="ECO:0000256" key="2">
    <source>
        <dbReference type="ARBA" id="ARBA00009265"/>
    </source>
</evidence>
<feature type="compositionally biased region" description="Acidic residues" evidence="5">
    <location>
        <begin position="253"/>
        <end position="267"/>
    </location>
</feature>
<comment type="caution">
    <text evidence="6">The sequence shown here is derived from an EMBL/GenBank/DDBJ whole genome shotgun (WGS) entry which is preliminary data.</text>
</comment>
<dbReference type="InterPro" id="IPR003107">
    <property type="entry name" value="HAT"/>
</dbReference>
<dbReference type="Proteomes" id="UP001274830">
    <property type="component" value="Unassembled WGS sequence"/>
</dbReference>
<evidence type="ECO:0000313" key="7">
    <source>
        <dbReference type="Proteomes" id="UP001274830"/>
    </source>
</evidence>
<dbReference type="InterPro" id="IPR013633">
    <property type="entry name" value="NRDE-2"/>
</dbReference>
<dbReference type="PANTHER" id="PTHR13471">
    <property type="entry name" value="TETRATRICOPEPTIDE-LIKE HELICAL"/>
    <property type="match status" value="1"/>
</dbReference>
<feature type="compositionally biased region" description="Polar residues" evidence="5">
    <location>
        <begin position="167"/>
        <end position="183"/>
    </location>
</feature>
<dbReference type="InterPro" id="IPR011990">
    <property type="entry name" value="TPR-like_helical_dom_sf"/>
</dbReference>
<feature type="region of interest" description="Disordered" evidence="5">
    <location>
        <begin position="1"/>
        <end position="96"/>
    </location>
</feature>
<evidence type="ECO:0000313" key="6">
    <source>
        <dbReference type="EMBL" id="KAK3678782.1"/>
    </source>
</evidence>
<dbReference type="AlphaFoldDB" id="A0AAE1C5H7"/>
<evidence type="ECO:0000256" key="5">
    <source>
        <dbReference type="SAM" id="MobiDB-lite"/>
    </source>
</evidence>
<dbReference type="SMART" id="SM00386">
    <property type="entry name" value="HAT"/>
    <property type="match status" value="2"/>
</dbReference>
<dbReference type="PANTHER" id="PTHR13471:SF0">
    <property type="entry name" value="NUCLEAR EXOSOME REGULATOR NRDE2"/>
    <property type="match status" value="1"/>
</dbReference>
<dbReference type="Pfam" id="PF08424">
    <property type="entry name" value="NRDE-2"/>
    <property type="match status" value="1"/>
</dbReference>
<feature type="region of interest" description="Disordered" evidence="5">
    <location>
        <begin position="165"/>
        <end position="191"/>
    </location>
</feature>
<dbReference type="GO" id="GO:1902369">
    <property type="term" value="P:negative regulation of RNA catabolic process"/>
    <property type="evidence" value="ECO:0007669"/>
    <property type="project" value="TreeGrafter"/>
</dbReference>
<feature type="compositionally biased region" description="Basic and acidic residues" evidence="5">
    <location>
        <begin position="79"/>
        <end position="93"/>
    </location>
</feature>
<feature type="compositionally biased region" description="Basic residues" evidence="5">
    <location>
        <begin position="40"/>
        <end position="50"/>
    </location>
</feature>
<keyword evidence="7" id="KW-1185">Reference proteome</keyword>
<name>A0AAE1C5H7_9PEZI</name>
<evidence type="ECO:0008006" key="8">
    <source>
        <dbReference type="Google" id="ProtNLM"/>
    </source>
</evidence>
<feature type="compositionally biased region" description="Basic and acidic residues" evidence="5">
    <location>
        <begin position="224"/>
        <end position="249"/>
    </location>
</feature>
<dbReference type="GO" id="GO:0071013">
    <property type="term" value="C:catalytic step 2 spliceosome"/>
    <property type="evidence" value="ECO:0007669"/>
    <property type="project" value="TreeGrafter"/>
</dbReference>
<keyword evidence="3" id="KW-0677">Repeat</keyword>
<dbReference type="SUPFAM" id="SSF48452">
    <property type="entry name" value="TPR-like"/>
    <property type="match status" value="1"/>
</dbReference>
<reference evidence="6" key="1">
    <citation type="submission" date="2023-07" db="EMBL/GenBank/DDBJ databases">
        <title>Black Yeasts Isolated from many extreme environments.</title>
        <authorList>
            <person name="Coleine C."/>
            <person name="Stajich J.E."/>
            <person name="Selbmann L."/>
        </authorList>
    </citation>
    <scope>NUCLEOTIDE SEQUENCE</scope>
    <source>
        <strain evidence="6">CCFEE 5485</strain>
    </source>
</reference>
<protein>
    <recommendedName>
        <fullName evidence="8">DUF1740-domain-containing protein</fullName>
    </recommendedName>
</protein>
<gene>
    <name evidence="6" type="ORF">LTR78_001235</name>
</gene>
<comment type="similarity">
    <text evidence="2">Belongs to the NRDE2 family.</text>
</comment>
<accession>A0AAE1C5H7</accession>
<comment type="subcellular location">
    <subcellularLocation>
        <location evidence="1">Nucleus</location>
    </subcellularLocation>
</comment>
<evidence type="ECO:0000256" key="3">
    <source>
        <dbReference type="ARBA" id="ARBA00022737"/>
    </source>
</evidence>
<sequence length="1073" mass="121783">MSDSVPKFGSFRPKSKAPEPGSLKASIVEFDSDPYDADVRRRHTGRVQRKRAGDNREDLTYRDPEFRALESSKTSRRHRDYERRHGDDDKDALSSRASRITAADELAESDDYFVDRRGDTKNVEYGTLHRYSVPQYHRAGYGRLLGLSSVKIDRDESTDKHIVLSRPASNRNEQNRSLLSTHRSTTHKEKHYRVVLPETSTKPLDASADYMHLCATASRKRKRGDHDGDDRYSSRLDVDYRSIEGKAKSEQQPQDEDLLEDTDSDDVAEGHVASEARRRNAVLTKATKERPTDTKVWLALINYQAQLIRSHVPIDRYTHAEKRALADIRLSIYDQALKQVPAGSAESEDLVLGMLEQGTILWEGSKLASRWGEVLAQNAGSMRLWTKYLDFVQTDHNSFRFEICKATYLNCFTVLGKARKSTANAELEAVSEVQVYVLLRYTIFLRDAGYDELAYAIWQILLEYHSFKPSGMDCVEQALEQLEEFWDSDAPRIGETGAQGWQCSFGSNIKRAKAVSPRNGSHVTATSVLSRLLEGEQDTLDELQLPATNDDDEIIDDPYCYVMFADIREIVEQLNGPLPTYMLIRAFFAFLRLPTVATSDGDSSWQTDQFICSPGVDHSLAVQRLEMTTTELFTTAFDGCEKHSPSQVLFVDRAISLLISAKPDDECLAEYYLAFKLALMPYEAVKAAKKLLKARPSSLRLYNAYALVEAKRGRIEKAVEVWSTALKMSASFQDSEQDNSVLLWHSWLHTLINRDSKDAAVVQVILAMCDNDADRARRISDSSAEVSASQRIKAKQLLEAAFERMVYKSQLDLAAMFADCHMWFEYFAVDHSLDHALEIRKQYTVRLKRHVSYARAAEEVLLQSHAHLIQYHLDHHRPYKPAALRAEVADGLAAFPNNSYLIKLYQCLSASTRIDDHIRASLHHDLVTGPEATIVGWSHAIDQELRHYRDGEATGSTQNSVRSIFSRALATPESRVRHSVLLWKSWLQFEMSVATPSSDSQRTKGLARAKQVFLDGLRALPWSKAWTFEGLTVFLKEGGMTDNEMRMVIEVVRERELRVRMSVDELDEEAVAA</sequence>
<dbReference type="Gene3D" id="1.25.40.10">
    <property type="entry name" value="Tetratricopeptide repeat domain"/>
    <property type="match status" value="1"/>
</dbReference>
<feature type="region of interest" description="Disordered" evidence="5">
    <location>
        <begin position="218"/>
        <end position="275"/>
    </location>
</feature>
<dbReference type="GO" id="GO:0006396">
    <property type="term" value="P:RNA processing"/>
    <property type="evidence" value="ECO:0007669"/>
    <property type="project" value="InterPro"/>
</dbReference>
<organism evidence="6 7">
    <name type="scientific">Recurvomyces mirabilis</name>
    <dbReference type="NCBI Taxonomy" id="574656"/>
    <lineage>
        <taxon>Eukaryota</taxon>
        <taxon>Fungi</taxon>
        <taxon>Dikarya</taxon>
        <taxon>Ascomycota</taxon>
        <taxon>Pezizomycotina</taxon>
        <taxon>Dothideomycetes</taxon>
        <taxon>Dothideomycetidae</taxon>
        <taxon>Mycosphaerellales</taxon>
        <taxon>Teratosphaeriaceae</taxon>
        <taxon>Recurvomyces</taxon>
    </lineage>
</organism>
<feature type="compositionally biased region" description="Basic and acidic residues" evidence="5">
    <location>
        <begin position="51"/>
        <end position="70"/>
    </location>
</feature>
<proteinExistence type="inferred from homology"/>
<evidence type="ECO:0000256" key="1">
    <source>
        <dbReference type="ARBA" id="ARBA00004123"/>
    </source>
</evidence>